<name>A0ABT8ZP26_9SPHN</name>
<comment type="caution">
    <text evidence="2">The sequence shown here is derived from an EMBL/GenBank/DDBJ whole genome shotgun (WGS) entry which is preliminary data.</text>
</comment>
<feature type="region of interest" description="Disordered" evidence="1">
    <location>
        <begin position="22"/>
        <end position="53"/>
    </location>
</feature>
<gene>
    <name evidence="2" type="ORF">Q4610_12515</name>
</gene>
<evidence type="ECO:0000313" key="2">
    <source>
        <dbReference type="EMBL" id="MDO7835868.1"/>
    </source>
</evidence>
<organism evidence="2 3">
    <name type="scientific">Sphingobium cyanobacteriorum</name>
    <dbReference type="NCBI Taxonomy" id="3063954"/>
    <lineage>
        <taxon>Bacteria</taxon>
        <taxon>Pseudomonadati</taxon>
        <taxon>Pseudomonadota</taxon>
        <taxon>Alphaproteobacteria</taxon>
        <taxon>Sphingomonadales</taxon>
        <taxon>Sphingomonadaceae</taxon>
        <taxon>Sphingobium</taxon>
    </lineage>
</organism>
<evidence type="ECO:0000256" key="1">
    <source>
        <dbReference type="SAM" id="MobiDB-lite"/>
    </source>
</evidence>
<dbReference type="RefSeq" id="WP_304536281.1">
    <property type="nucleotide sequence ID" value="NZ_JAUQOM010000005.1"/>
</dbReference>
<dbReference type="EMBL" id="JAUQOM010000005">
    <property type="protein sequence ID" value="MDO7835868.1"/>
    <property type="molecule type" value="Genomic_DNA"/>
</dbReference>
<protein>
    <submittedName>
        <fullName evidence="2">Uncharacterized protein</fullName>
    </submittedName>
</protein>
<sequence length="97" mass="10848">SFPGAIPAQYSLVEYIETYRQPSEQARKAPIRNGLNLTDHTTPESRGRPEPPPTCPFINQQCQRTAPTIKPDNQKSPILSAGKMASVYLGDRLVQRR</sequence>
<evidence type="ECO:0000313" key="3">
    <source>
        <dbReference type="Proteomes" id="UP001176471"/>
    </source>
</evidence>
<keyword evidence="3" id="KW-1185">Reference proteome</keyword>
<proteinExistence type="predicted"/>
<dbReference type="Proteomes" id="UP001176471">
    <property type="component" value="Unassembled WGS sequence"/>
</dbReference>
<accession>A0ABT8ZP26</accession>
<reference evidence="2" key="1">
    <citation type="submission" date="2023-07" db="EMBL/GenBank/DDBJ databases">
        <title>Bacterial whole genome sequence for Sphingobium sp. HBC34.</title>
        <authorList>
            <person name="Le V."/>
            <person name="Ko S.-R."/>
            <person name="Ahn C.-Y."/>
            <person name="Oh H.-M."/>
        </authorList>
    </citation>
    <scope>NUCLEOTIDE SEQUENCE</scope>
    <source>
        <strain evidence="2">HBC34</strain>
    </source>
</reference>
<feature type="non-terminal residue" evidence="2">
    <location>
        <position position="1"/>
    </location>
</feature>